<dbReference type="RefSeq" id="WP_262095735.1">
    <property type="nucleotide sequence ID" value="NZ_JAOEGN010000003.1"/>
</dbReference>
<keyword evidence="5 6" id="KW-0472">Membrane</keyword>
<evidence type="ECO:0000256" key="2">
    <source>
        <dbReference type="ARBA" id="ARBA00022475"/>
    </source>
</evidence>
<gene>
    <name evidence="8" type="ORF">N7603_02375</name>
</gene>
<dbReference type="InterPro" id="IPR038323">
    <property type="entry name" value="ArAE_1_C_sf"/>
</dbReference>
<protein>
    <submittedName>
        <fullName evidence="8">Aromatic acid exporter family protein</fullName>
    </submittedName>
</protein>
<comment type="caution">
    <text evidence="8">The sequence shown here is derived from an EMBL/GenBank/DDBJ whole genome shotgun (WGS) entry which is preliminary data.</text>
</comment>
<dbReference type="Pfam" id="PF06081">
    <property type="entry name" value="ArAE_1"/>
    <property type="match status" value="1"/>
</dbReference>
<feature type="transmembrane region" description="Helical" evidence="6">
    <location>
        <begin position="12"/>
        <end position="41"/>
    </location>
</feature>
<dbReference type="PANTHER" id="PTHR40064:SF1">
    <property type="entry name" value="MEMBRANE PROTEIN"/>
    <property type="match status" value="1"/>
</dbReference>
<accession>A0ABT2PU72</accession>
<organism evidence="8 9">
    <name type="scientific">Paracholeplasma vituli</name>
    <dbReference type="NCBI Taxonomy" id="69473"/>
    <lineage>
        <taxon>Bacteria</taxon>
        <taxon>Bacillati</taxon>
        <taxon>Mycoplasmatota</taxon>
        <taxon>Mollicutes</taxon>
        <taxon>Acholeplasmatales</taxon>
        <taxon>Acholeplasmataceae</taxon>
        <taxon>Paracholeplasma</taxon>
    </lineage>
</organism>
<feature type="transmembrane region" description="Helical" evidence="6">
    <location>
        <begin position="79"/>
        <end position="96"/>
    </location>
</feature>
<feature type="domain" description="Putative aromatic acid exporter C-terminal" evidence="7">
    <location>
        <begin position="145"/>
        <end position="298"/>
    </location>
</feature>
<name>A0ABT2PU72_9MOLU</name>
<dbReference type="InterPro" id="IPR021062">
    <property type="entry name" value="ArAE_1_C"/>
</dbReference>
<evidence type="ECO:0000313" key="8">
    <source>
        <dbReference type="EMBL" id="MCU0104500.1"/>
    </source>
</evidence>
<keyword evidence="9" id="KW-1185">Reference proteome</keyword>
<dbReference type="Gene3D" id="1.20.120.940">
    <property type="entry name" value="Putative aromatic acid exporter, C-terminal domain"/>
    <property type="match status" value="1"/>
</dbReference>
<keyword evidence="3 6" id="KW-0812">Transmembrane</keyword>
<dbReference type="Proteomes" id="UP001209076">
    <property type="component" value="Unassembled WGS sequence"/>
</dbReference>
<dbReference type="InterPro" id="IPR052984">
    <property type="entry name" value="UPF0421"/>
</dbReference>
<evidence type="ECO:0000256" key="6">
    <source>
        <dbReference type="SAM" id="Phobius"/>
    </source>
</evidence>
<evidence type="ECO:0000256" key="1">
    <source>
        <dbReference type="ARBA" id="ARBA00004651"/>
    </source>
</evidence>
<keyword evidence="4 6" id="KW-1133">Transmembrane helix</keyword>
<evidence type="ECO:0000259" key="7">
    <source>
        <dbReference type="Pfam" id="PF11728"/>
    </source>
</evidence>
<proteinExistence type="predicted"/>
<evidence type="ECO:0000256" key="3">
    <source>
        <dbReference type="ARBA" id="ARBA00022692"/>
    </source>
</evidence>
<dbReference type="PANTHER" id="PTHR40064">
    <property type="entry name" value="MEMBRANE PROTEIN-RELATED"/>
    <property type="match status" value="1"/>
</dbReference>
<feature type="transmembrane region" description="Helical" evidence="6">
    <location>
        <begin position="53"/>
        <end position="73"/>
    </location>
</feature>
<feature type="transmembrane region" description="Helical" evidence="6">
    <location>
        <begin position="116"/>
        <end position="140"/>
    </location>
</feature>
<reference evidence="9" key="1">
    <citation type="submission" date="2023-07" db="EMBL/GenBank/DDBJ databases">
        <title>Novel Mycoplasma species identified in domestic and wild animals.</title>
        <authorList>
            <person name="Volokhov D.V."/>
            <person name="Furtak V.A."/>
            <person name="Zagorodnyaya T.A."/>
        </authorList>
    </citation>
    <scope>NUCLEOTIDE SEQUENCE [LARGE SCALE GENOMIC DNA]</scope>
    <source>
        <strain evidence="9">92-19</strain>
    </source>
</reference>
<evidence type="ECO:0000313" key="9">
    <source>
        <dbReference type="Proteomes" id="UP001209076"/>
    </source>
</evidence>
<keyword evidence="2" id="KW-1003">Cell membrane</keyword>
<dbReference type="EMBL" id="JAOEGN010000003">
    <property type="protein sequence ID" value="MCU0104500.1"/>
    <property type="molecule type" value="Genomic_DNA"/>
</dbReference>
<dbReference type="InterPro" id="IPR010343">
    <property type="entry name" value="ArAE_1"/>
</dbReference>
<comment type="subcellular location">
    <subcellularLocation>
        <location evidence="1">Cell membrane</location>
        <topology evidence="1">Multi-pass membrane protein</topology>
    </subcellularLocation>
</comment>
<evidence type="ECO:0000256" key="5">
    <source>
        <dbReference type="ARBA" id="ARBA00023136"/>
    </source>
</evidence>
<sequence length="308" mass="34780">MKPWIFQAAKMVIGALLAILIADLLNLTYSVTSGIIVILSIQPTKQQSIRIGVKRIIASTLGLAITIGLMLLLGYTLPVFILSLLIFIPLAFIFKIEDGIVVSSVLMSHILAQSDWMLGINALYILWIGVVIAILLNLFMPNKSAAIEAEIHAIDEALRDLIVEIGSRGSVNFGPILKLIDEATHTIRNESMNKLLPKRNLNISYVTMRKEQVSYLQMIETDLKRVSVTEYKQDILNFIQTFAPRIGKANMASLLMIQLNQLRDTFKEKPLPLNRQEFEERAILFHILFDLEAFLLAKVRFHEVELIQ</sequence>
<evidence type="ECO:0000256" key="4">
    <source>
        <dbReference type="ARBA" id="ARBA00022989"/>
    </source>
</evidence>
<dbReference type="Pfam" id="PF11728">
    <property type="entry name" value="ArAE_1_C"/>
    <property type="match status" value="1"/>
</dbReference>